<feature type="region of interest" description="Disordered" evidence="1">
    <location>
        <begin position="399"/>
        <end position="418"/>
    </location>
</feature>
<reference evidence="2" key="1">
    <citation type="journal article" date="2019" name="PLoS Negl. Trop. Dis.">
        <title>Revisiting the worldwide diversity of Leptospira species in the environment.</title>
        <authorList>
            <person name="Vincent A.T."/>
            <person name="Schiettekatte O."/>
            <person name="Bourhy P."/>
            <person name="Veyrier F.J."/>
            <person name="Picardeau M."/>
        </authorList>
    </citation>
    <scope>NUCLEOTIDE SEQUENCE [LARGE SCALE GENOMIC DNA]</scope>
    <source>
        <strain evidence="2">201702451</strain>
    </source>
</reference>
<evidence type="ECO:0000313" key="2">
    <source>
        <dbReference type="EMBL" id="TGL58613.1"/>
    </source>
</evidence>
<protein>
    <submittedName>
        <fullName evidence="2">Phage baseplate protein</fullName>
    </submittedName>
</protein>
<sequence length="418" mass="45039">MAKRPYRPASQNTYVDSLRDYLSSRQSRLSNFNPGSRLLTFLEAIGFVLSQGDVNTLSGFQYAIREGVFSTFGFSRNPGLRSTGIFRIFNEGHTSPVPIPKFKIDLFGLEFETVGDTEIPVGQTTVEVEAIAALPGTEYNIKANELDTSDGLGTINISLPTGARVWNPFDFNGGTEVESEESREKRFQSFILSLGRSTILGIYNAVVSIPGIAGAQVETNINPITRLPELNWINIYVSDGTSNPPESLLDLVRKTIVGDLSDPSNFPGYAAAGTSVYVGNIPVLGIVVEYELEILSSSRLTTSDAIGIANSALVNFLNTLPVGFDILIQQMESAILKANFDFYRVNITVAYGRRVSALAPEFGGWLPGNVFNATSNSVPVLLPLPSPIDVTVQNNELPRVGGTSGGSVNGTATKVDPL</sequence>
<comment type="caution">
    <text evidence="2">The sequence shown here is derived from an EMBL/GenBank/DDBJ whole genome shotgun (WGS) entry which is preliminary data.</text>
</comment>
<dbReference type="Proteomes" id="UP000297567">
    <property type="component" value="Unassembled WGS sequence"/>
</dbReference>
<proteinExistence type="predicted"/>
<name>A0A4Z1A2U6_9LEPT</name>
<dbReference type="EMBL" id="RQGH01000035">
    <property type="protein sequence ID" value="TGL58613.1"/>
    <property type="molecule type" value="Genomic_DNA"/>
</dbReference>
<keyword evidence="3" id="KW-1185">Reference proteome</keyword>
<evidence type="ECO:0000313" key="3">
    <source>
        <dbReference type="Proteomes" id="UP000297567"/>
    </source>
</evidence>
<dbReference type="RefSeq" id="WP_135645086.1">
    <property type="nucleotide sequence ID" value="NZ_RQGH01000035.1"/>
</dbReference>
<gene>
    <name evidence="2" type="ORF">EHQ62_17105</name>
</gene>
<dbReference type="AlphaFoldDB" id="A0A4Z1A2U6"/>
<evidence type="ECO:0000256" key="1">
    <source>
        <dbReference type="SAM" id="MobiDB-lite"/>
    </source>
</evidence>
<organism evidence="2 3">
    <name type="scientific">Leptospira jelokensis</name>
    <dbReference type="NCBI Taxonomy" id="2484931"/>
    <lineage>
        <taxon>Bacteria</taxon>
        <taxon>Pseudomonadati</taxon>
        <taxon>Spirochaetota</taxon>
        <taxon>Spirochaetia</taxon>
        <taxon>Leptospirales</taxon>
        <taxon>Leptospiraceae</taxon>
        <taxon>Leptospira</taxon>
    </lineage>
</organism>
<accession>A0A4Z1A2U6</accession>